<gene>
    <name evidence="1" type="ORF">OMM_05931</name>
</gene>
<proteinExistence type="predicted"/>
<dbReference type="SUPFAM" id="SSF56731">
    <property type="entry name" value="DNA primase core"/>
    <property type="match status" value="1"/>
</dbReference>
<accession>A0A1V1NT62</accession>
<dbReference type="AlphaFoldDB" id="A0A1V1NT62"/>
<evidence type="ECO:0008006" key="3">
    <source>
        <dbReference type="Google" id="ProtNLM"/>
    </source>
</evidence>
<protein>
    <recommendedName>
        <fullName evidence="3">Toprim domain-containing protein</fullName>
    </recommendedName>
</protein>
<sequence>MCSPFRAKVRDDHILIPQSAETKIRDCIVNYYHEKFLNNPQALKYQTQTRCHNIETLKYLKIGFTDGCMHQYLTAKGYSLDEQLNTGLVVKKDGKIRDYFHKGLYIYPHKTLDGDYGHFTIKDSNKKYSYQLPNEYKNDGCVFYNMPVLKKSDEIFIVEGENDVTSLIEAGQKKGDCYQWANIQKTNRLLAQLDKKGQ</sequence>
<dbReference type="InterPro" id="IPR037068">
    <property type="entry name" value="DNA_primase_core_N_sf"/>
</dbReference>
<dbReference type="Gene3D" id="3.90.980.10">
    <property type="entry name" value="DNA primase, catalytic core, N-terminal domain"/>
    <property type="match status" value="1"/>
</dbReference>
<name>A0A1V1NT62_9BACT</name>
<evidence type="ECO:0000313" key="2">
    <source>
        <dbReference type="Proteomes" id="UP000189670"/>
    </source>
</evidence>
<organism evidence="1 2">
    <name type="scientific">Candidatus Magnetoglobus multicellularis str. Araruama</name>
    <dbReference type="NCBI Taxonomy" id="890399"/>
    <lineage>
        <taxon>Bacteria</taxon>
        <taxon>Pseudomonadati</taxon>
        <taxon>Thermodesulfobacteriota</taxon>
        <taxon>Desulfobacteria</taxon>
        <taxon>Desulfobacterales</taxon>
        <taxon>Desulfobacteraceae</taxon>
        <taxon>Candidatus Magnetoglobus</taxon>
    </lineage>
</organism>
<evidence type="ECO:0000313" key="1">
    <source>
        <dbReference type="EMBL" id="ETR65743.1"/>
    </source>
</evidence>
<dbReference type="Proteomes" id="UP000189670">
    <property type="component" value="Unassembled WGS sequence"/>
</dbReference>
<comment type="caution">
    <text evidence="1">The sequence shown here is derived from an EMBL/GenBank/DDBJ whole genome shotgun (WGS) entry which is preliminary data.</text>
</comment>
<reference evidence="2" key="1">
    <citation type="submission" date="2012-11" db="EMBL/GenBank/DDBJ databases">
        <authorList>
            <person name="Lucero-Rivera Y.E."/>
            <person name="Tovar-Ramirez D."/>
        </authorList>
    </citation>
    <scope>NUCLEOTIDE SEQUENCE [LARGE SCALE GENOMIC DNA]</scope>
    <source>
        <strain evidence="2">Araruama</strain>
    </source>
</reference>
<dbReference type="EMBL" id="ATBP01002538">
    <property type="protein sequence ID" value="ETR65743.1"/>
    <property type="molecule type" value="Genomic_DNA"/>
</dbReference>